<organism evidence="2 3">
    <name type="scientific">Gluconacetobacter liquefaciens</name>
    <name type="common">Acetobacter liquefaciens</name>
    <dbReference type="NCBI Taxonomy" id="89584"/>
    <lineage>
        <taxon>Bacteria</taxon>
        <taxon>Pseudomonadati</taxon>
        <taxon>Pseudomonadota</taxon>
        <taxon>Alphaproteobacteria</taxon>
        <taxon>Acetobacterales</taxon>
        <taxon>Acetobacteraceae</taxon>
        <taxon>Gluconacetobacter</taxon>
    </lineage>
</organism>
<keyword evidence="3" id="KW-1185">Reference proteome</keyword>
<gene>
    <name evidence="2" type="ORF">C7453_10799</name>
    <name evidence="1" type="ORF">HLH32_11910</name>
</gene>
<comment type="caution">
    <text evidence="2">The sequence shown here is derived from an EMBL/GenBank/DDBJ whole genome shotgun (WGS) entry which is preliminary data.</text>
</comment>
<sequence>MPAYSDDTEINDIVSAFLSGTLPKAKWTHTAHFAVALWLLRHRPEWAELPIMRGLIRAYNEASGTANTLSSGYHETITIASMRAAGAFLAHYPAETPLCLILDALMAGAPGRSDWLLGHWTQETLFGPEARSHWVEPDRAALTV</sequence>
<dbReference type="AlphaFoldDB" id="A0A370G4S9"/>
<dbReference type="Proteomes" id="UP000254958">
    <property type="component" value="Unassembled WGS sequence"/>
</dbReference>
<dbReference type="EMBL" id="JABEQI010000006">
    <property type="protein sequence ID" value="MBB2187077.1"/>
    <property type="molecule type" value="Genomic_DNA"/>
</dbReference>
<reference evidence="1 4" key="2">
    <citation type="submission" date="2020-04" db="EMBL/GenBank/DDBJ databases">
        <title>Description of novel Gluconacetobacter.</title>
        <authorList>
            <person name="Sombolestani A."/>
        </authorList>
    </citation>
    <scope>NUCLEOTIDE SEQUENCE [LARGE SCALE GENOMIC DNA]</scope>
    <source>
        <strain evidence="1 4">LMG 1382</strain>
    </source>
</reference>
<reference evidence="2 3" key="1">
    <citation type="submission" date="2018-07" db="EMBL/GenBank/DDBJ databases">
        <title>Genomic Encyclopedia of Type Strains, Phase IV (KMG-IV): sequencing the most valuable type-strain genomes for metagenomic binning, comparative biology and taxonomic classification.</title>
        <authorList>
            <person name="Goeker M."/>
        </authorList>
    </citation>
    <scope>NUCLEOTIDE SEQUENCE [LARGE SCALE GENOMIC DNA]</scope>
    <source>
        <strain evidence="2 3">DSM 5603</strain>
    </source>
</reference>
<name>A0A370G4S9_GLULI</name>
<evidence type="ECO:0000313" key="3">
    <source>
        <dbReference type="Proteomes" id="UP000254958"/>
    </source>
</evidence>
<evidence type="ECO:0000313" key="4">
    <source>
        <dbReference type="Proteomes" id="UP000562982"/>
    </source>
</evidence>
<dbReference type="EMBL" id="QQAW01000007">
    <property type="protein sequence ID" value="RDI37053.1"/>
    <property type="molecule type" value="Genomic_DNA"/>
</dbReference>
<protein>
    <submittedName>
        <fullName evidence="2">Uncharacterized protein</fullName>
    </submittedName>
</protein>
<evidence type="ECO:0000313" key="1">
    <source>
        <dbReference type="EMBL" id="MBB2187077.1"/>
    </source>
</evidence>
<proteinExistence type="predicted"/>
<dbReference type="Proteomes" id="UP000562982">
    <property type="component" value="Unassembled WGS sequence"/>
</dbReference>
<dbReference type="RefSeq" id="WP_114727967.1">
    <property type="nucleotide sequence ID" value="NZ_BJMI01000011.1"/>
</dbReference>
<dbReference type="OrthoDB" id="117988at2"/>
<evidence type="ECO:0000313" key="2">
    <source>
        <dbReference type="EMBL" id="RDI37053.1"/>
    </source>
</evidence>
<accession>A0A370G4S9</accession>